<name>A0A8X6UC97_NEPPI</name>
<dbReference type="EMBL" id="BMAW01027736">
    <property type="protein sequence ID" value="GFU03772.1"/>
    <property type="molecule type" value="Genomic_DNA"/>
</dbReference>
<dbReference type="PANTHER" id="PTHR47326:SF1">
    <property type="entry name" value="HTH PSQ-TYPE DOMAIN-CONTAINING PROTEIN"/>
    <property type="match status" value="1"/>
</dbReference>
<dbReference type="Proteomes" id="UP000887013">
    <property type="component" value="Unassembled WGS sequence"/>
</dbReference>
<keyword evidence="2" id="KW-1185">Reference proteome</keyword>
<dbReference type="Gene3D" id="3.30.420.10">
    <property type="entry name" value="Ribonuclease H-like superfamily/Ribonuclease H"/>
    <property type="match status" value="1"/>
</dbReference>
<dbReference type="InterPro" id="IPR036397">
    <property type="entry name" value="RNaseH_sf"/>
</dbReference>
<protein>
    <submittedName>
        <fullName evidence="1">DUF4817 domain-containing protein</fullName>
    </submittedName>
</protein>
<dbReference type="PANTHER" id="PTHR47326">
    <property type="entry name" value="TRANSPOSABLE ELEMENT TC3 TRANSPOSASE-LIKE PROTEIN"/>
    <property type="match status" value="1"/>
</dbReference>
<dbReference type="OrthoDB" id="10040454at2759"/>
<dbReference type="AlphaFoldDB" id="A0A8X6UC97"/>
<comment type="caution">
    <text evidence="1">The sequence shown here is derived from an EMBL/GenBank/DDBJ whole genome shotgun (WGS) entry which is preliminary data.</text>
</comment>
<evidence type="ECO:0000313" key="2">
    <source>
        <dbReference type="Proteomes" id="UP000887013"/>
    </source>
</evidence>
<proteinExistence type="predicted"/>
<evidence type="ECO:0000313" key="1">
    <source>
        <dbReference type="EMBL" id="GFU03772.1"/>
    </source>
</evidence>
<sequence>MRESVGESPGTSIRRQEQELQISRSSLLTEDLCLRAYKVQLTQELTPNAHEQRREFVERIIEPQQVDTYFSSKIIFSDEAHFHIYGFVNRRNCRI</sequence>
<reference evidence="1" key="1">
    <citation type="submission" date="2020-08" db="EMBL/GenBank/DDBJ databases">
        <title>Multicomponent nature underlies the extraordinary mechanical properties of spider dragline silk.</title>
        <authorList>
            <person name="Kono N."/>
            <person name="Nakamura H."/>
            <person name="Mori M."/>
            <person name="Yoshida Y."/>
            <person name="Ohtoshi R."/>
            <person name="Malay A.D."/>
            <person name="Moran D.A.P."/>
            <person name="Tomita M."/>
            <person name="Numata K."/>
            <person name="Arakawa K."/>
        </authorList>
    </citation>
    <scope>NUCLEOTIDE SEQUENCE</scope>
</reference>
<gene>
    <name evidence="1" type="primary">ALC56_14968</name>
    <name evidence="1" type="ORF">NPIL_79001</name>
</gene>
<dbReference type="GO" id="GO:0003676">
    <property type="term" value="F:nucleic acid binding"/>
    <property type="evidence" value="ECO:0007669"/>
    <property type="project" value="InterPro"/>
</dbReference>
<organism evidence="1 2">
    <name type="scientific">Nephila pilipes</name>
    <name type="common">Giant wood spider</name>
    <name type="synonym">Nephila maculata</name>
    <dbReference type="NCBI Taxonomy" id="299642"/>
    <lineage>
        <taxon>Eukaryota</taxon>
        <taxon>Metazoa</taxon>
        <taxon>Ecdysozoa</taxon>
        <taxon>Arthropoda</taxon>
        <taxon>Chelicerata</taxon>
        <taxon>Arachnida</taxon>
        <taxon>Araneae</taxon>
        <taxon>Araneomorphae</taxon>
        <taxon>Entelegynae</taxon>
        <taxon>Araneoidea</taxon>
        <taxon>Nephilidae</taxon>
        <taxon>Nephila</taxon>
    </lineage>
</organism>
<accession>A0A8X6UC97</accession>